<dbReference type="RefSeq" id="WP_186920411.1">
    <property type="nucleotide sequence ID" value="NZ_JACOPQ010000023.1"/>
</dbReference>
<evidence type="ECO:0000313" key="2">
    <source>
        <dbReference type="Proteomes" id="UP000607645"/>
    </source>
</evidence>
<accession>A0A8J6MHI9</accession>
<name>A0A8J6MHI9_9FIRM</name>
<protein>
    <submittedName>
        <fullName evidence="1">Uncharacterized protein</fullName>
    </submittedName>
</protein>
<sequence>MRRPPRAPRTAFSTELRGGSRAVKTRLGNLFSAASSRAPLLVAAALVLTVLAGGLVACNQSAPSPGGTPSAVFESVPAEAVDYALDLIDAQVRREPDFFTGGEPLSLIHSRSFDDILTGAVLEIYALDYRLETPKTRADFAGGAWLDGDGWYHDGWQTYLILENRAGERAPLGSYVEIDGIWHDGGWYGVLGELLVSRGGERGDAAMIQDGRRAFFRAYLDRAGAAMACLTGEAPSQGVPFTDESGHTWLKFADYQDSGLTRLDDGILQDLAVIFPRALAAGLFQKYVYVGDPVIRQFEDGLYFREDSAEMLGWDYTIDLSTLTVTKWDEEIRQGYA</sequence>
<keyword evidence="2" id="KW-1185">Reference proteome</keyword>
<comment type="caution">
    <text evidence="1">The sequence shown here is derived from an EMBL/GenBank/DDBJ whole genome shotgun (WGS) entry which is preliminary data.</text>
</comment>
<dbReference type="AlphaFoldDB" id="A0A8J6MHI9"/>
<proteinExistence type="predicted"/>
<evidence type="ECO:0000313" key="1">
    <source>
        <dbReference type="EMBL" id="MBC5738798.1"/>
    </source>
</evidence>
<gene>
    <name evidence="1" type="ORF">H8S62_17450</name>
</gene>
<organism evidence="1 2">
    <name type="scientific">Lawsonibacter faecis</name>
    <dbReference type="NCBI Taxonomy" id="2763052"/>
    <lineage>
        <taxon>Bacteria</taxon>
        <taxon>Bacillati</taxon>
        <taxon>Bacillota</taxon>
        <taxon>Clostridia</taxon>
        <taxon>Eubacteriales</taxon>
        <taxon>Oscillospiraceae</taxon>
        <taxon>Lawsonibacter</taxon>
    </lineage>
</organism>
<dbReference type="Proteomes" id="UP000607645">
    <property type="component" value="Unassembled WGS sequence"/>
</dbReference>
<reference evidence="1" key="1">
    <citation type="submission" date="2020-08" db="EMBL/GenBank/DDBJ databases">
        <title>Genome public.</title>
        <authorList>
            <person name="Liu C."/>
            <person name="Sun Q."/>
        </authorList>
    </citation>
    <scope>NUCLEOTIDE SEQUENCE</scope>
    <source>
        <strain evidence="1">NSJ-52</strain>
    </source>
</reference>
<dbReference type="EMBL" id="JACOPQ010000023">
    <property type="protein sequence ID" value="MBC5738798.1"/>
    <property type="molecule type" value="Genomic_DNA"/>
</dbReference>